<keyword evidence="2" id="KW-0238">DNA-binding</keyword>
<dbReference type="InterPro" id="IPR010982">
    <property type="entry name" value="Lambda_DNA-bd_dom_sf"/>
</dbReference>
<dbReference type="Gene3D" id="2.10.109.10">
    <property type="entry name" value="Umud Fragment, subunit A"/>
    <property type="match status" value="1"/>
</dbReference>
<reference evidence="5 6" key="1">
    <citation type="submission" date="2018-06" db="EMBL/GenBank/DDBJ databases">
        <title>Whole Genome Sequence of an efficient microsymbiont, Rhizobium tropici.</title>
        <authorList>
            <person name="Srinivasan R."/>
            <person name="Singh H.V."/>
            <person name="Srivastava R."/>
            <person name="Kumari B."/>
            <person name="Radhakrishna A."/>
        </authorList>
    </citation>
    <scope>NUCLEOTIDE SEQUENCE [LARGE SCALE GENOMIC DNA]</scope>
    <source>
        <strain evidence="5 6">IGFRI Rhizo-19</strain>
    </source>
</reference>
<dbReference type="SUPFAM" id="SSF51306">
    <property type="entry name" value="LexA/Signal peptidase"/>
    <property type="match status" value="1"/>
</dbReference>
<gene>
    <name evidence="5" type="ORF">DQ393_06205</name>
</gene>
<dbReference type="InterPro" id="IPR036286">
    <property type="entry name" value="LexA/Signal_pep-like_sf"/>
</dbReference>
<dbReference type="CDD" id="cd06529">
    <property type="entry name" value="S24_LexA-like"/>
    <property type="match status" value="1"/>
</dbReference>
<dbReference type="RefSeq" id="WP_112340915.1">
    <property type="nucleotide sequence ID" value="NZ_QMKK01000022.1"/>
</dbReference>
<keyword evidence="1" id="KW-0805">Transcription regulation</keyword>
<accession>A0A329YDX2</accession>
<dbReference type="SUPFAM" id="SSF47413">
    <property type="entry name" value="lambda repressor-like DNA-binding domains"/>
    <property type="match status" value="1"/>
</dbReference>
<evidence type="ECO:0000256" key="2">
    <source>
        <dbReference type="ARBA" id="ARBA00023125"/>
    </source>
</evidence>
<evidence type="ECO:0000313" key="6">
    <source>
        <dbReference type="Proteomes" id="UP000251205"/>
    </source>
</evidence>
<dbReference type="OrthoDB" id="528805at2"/>
<protein>
    <submittedName>
        <fullName evidence="5">XRE family transcriptional regulator</fullName>
    </submittedName>
</protein>
<dbReference type="InterPro" id="IPR001387">
    <property type="entry name" value="Cro/C1-type_HTH"/>
</dbReference>
<dbReference type="EMBL" id="QMKK01000022">
    <property type="protein sequence ID" value="RAX42429.1"/>
    <property type="molecule type" value="Genomic_DNA"/>
</dbReference>
<proteinExistence type="predicted"/>
<dbReference type="AlphaFoldDB" id="A0A329YDX2"/>
<comment type="caution">
    <text evidence="5">The sequence shown here is derived from an EMBL/GenBank/DDBJ whole genome shotgun (WGS) entry which is preliminary data.</text>
</comment>
<dbReference type="InterPro" id="IPR015927">
    <property type="entry name" value="Peptidase_S24_S26A/B/C"/>
</dbReference>
<feature type="domain" description="HTH cro/C1-type" evidence="4">
    <location>
        <begin position="9"/>
        <end position="64"/>
    </location>
</feature>
<dbReference type="SMART" id="SM00530">
    <property type="entry name" value="HTH_XRE"/>
    <property type="match status" value="1"/>
</dbReference>
<dbReference type="PANTHER" id="PTHR40661:SF3">
    <property type="entry name" value="FELS-1 PROPHAGE TRANSCRIPTIONAL REGULATOR"/>
    <property type="match status" value="1"/>
</dbReference>
<dbReference type="GO" id="GO:0003677">
    <property type="term" value="F:DNA binding"/>
    <property type="evidence" value="ECO:0007669"/>
    <property type="project" value="UniProtKB-KW"/>
</dbReference>
<keyword evidence="3" id="KW-0804">Transcription</keyword>
<name>A0A329YDX2_RHITR</name>
<evidence type="ECO:0000259" key="4">
    <source>
        <dbReference type="PROSITE" id="PS50943"/>
    </source>
</evidence>
<evidence type="ECO:0000256" key="3">
    <source>
        <dbReference type="ARBA" id="ARBA00023163"/>
    </source>
</evidence>
<dbReference type="Proteomes" id="UP000251205">
    <property type="component" value="Unassembled WGS sequence"/>
</dbReference>
<dbReference type="InterPro" id="IPR039418">
    <property type="entry name" value="LexA-like"/>
</dbReference>
<dbReference type="PROSITE" id="PS50943">
    <property type="entry name" value="HTH_CROC1"/>
    <property type="match status" value="1"/>
</dbReference>
<dbReference type="CDD" id="cd00093">
    <property type="entry name" value="HTH_XRE"/>
    <property type="match status" value="1"/>
</dbReference>
<dbReference type="Pfam" id="PF00717">
    <property type="entry name" value="Peptidase_S24"/>
    <property type="match status" value="1"/>
</dbReference>
<dbReference type="Gene3D" id="1.10.260.40">
    <property type="entry name" value="lambda repressor-like DNA-binding domains"/>
    <property type="match status" value="1"/>
</dbReference>
<dbReference type="PANTHER" id="PTHR40661">
    <property type="match status" value="1"/>
</dbReference>
<evidence type="ECO:0000313" key="5">
    <source>
        <dbReference type="EMBL" id="RAX42429.1"/>
    </source>
</evidence>
<organism evidence="5 6">
    <name type="scientific">Rhizobium tropici</name>
    <dbReference type="NCBI Taxonomy" id="398"/>
    <lineage>
        <taxon>Bacteria</taxon>
        <taxon>Pseudomonadati</taxon>
        <taxon>Pseudomonadota</taxon>
        <taxon>Alphaproteobacteria</taxon>
        <taxon>Hyphomicrobiales</taxon>
        <taxon>Rhizobiaceae</taxon>
        <taxon>Rhizobium/Agrobacterium group</taxon>
        <taxon>Rhizobium</taxon>
    </lineage>
</organism>
<evidence type="ECO:0000256" key="1">
    <source>
        <dbReference type="ARBA" id="ARBA00023015"/>
    </source>
</evidence>
<sequence>MVKTVVQRLKEIIERQGLNEETASLRCGLERSYFRKLFERPDASPRGETMRKISKGLGVSIEEIMGEEPSPMPAPVKNDVKRANATLPAFAHLDKDVPVRGTAAGSHLRGAFQLTSDPVDYVRRPASLMSARNVYSLYVEGSSMEPQYWPGDLIYVHPDKPPRPGDAVIVQYRNSDDEDIEATIGLYIRLTAERLVIQKHNPPGERNIVRDAIVSIHKVLTNNEIYGV</sequence>